<evidence type="ECO:0000313" key="4">
    <source>
        <dbReference type="EMBL" id="CAE0652121.1"/>
    </source>
</evidence>
<dbReference type="GO" id="GO:0005886">
    <property type="term" value="C:plasma membrane"/>
    <property type="evidence" value="ECO:0007669"/>
    <property type="project" value="TreeGrafter"/>
</dbReference>
<proteinExistence type="predicted"/>
<dbReference type="SUPFAM" id="SSF57863">
    <property type="entry name" value="ArfGap/RecO-like zinc finger"/>
    <property type="match status" value="1"/>
</dbReference>
<reference evidence="4" key="1">
    <citation type="submission" date="2021-01" db="EMBL/GenBank/DDBJ databases">
        <authorList>
            <person name="Corre E."/>
            <person name="Pelletier E."/>
            <person name="Niang G."/>
            <person name="Scheremetjew M."/>
            <person name="Finn R."/>
            <person name="Kale V."/>
            <person name="Holt S."/>
            <person name="Cochrane G."/>
            <person name="Meng A."/>
            <person name="Brown T."/>
            <person name="Cohen L."/>
        </authorList>
    </citation>
    <scope>NUCLEOTIDE SEQUENCE</scope>
    <source>
        <strain evidence="4">CCCM811</strain>
    </source>
</reference>
<keyword evidence="1" id="KW-0862">Zinc</keyword>
<dbReference type="SMART" id="SM00105">
    <property type="entry name" value="ArfGap"/>
    <property type="match status" value="1"/>
</dbReference>
<dbReference type="PANTHER" id="PTHR46021:SF2">
    <property type="entry name" value="ARF-GAP WITH DUAL PH DOMAIN-CONTAINING PROTEIN 1"/>
    <property type="match status" value="1"/>
</dbReference>
<dbReference type="Gene3D" id="2.30.29.30">
    <property type="entry name" value="Pleckstrin-homology domain (PH domain)/Phosphotyrosine-binding domain (PTB)"/>
    <property type="match status" value="2"/>
</dbReference>
<dbReference type="InterPro" id="IPR001164">
    <property type="entry name" value="ArfGAP_dom"/>
</dbReference>
<name>A0A7S4DJ62_9EUKA</name>
<dbReference type="Pfam" id="PF00169">
    <property type="entry name" value="PH"/>
    <property type="match status" value="2"/>
</dbReference>
<dbReference type="Pfam" id="PF01412">
    <property type="entry name" value="ArfGap"/>
    <property type="match status" value="1"/>
</dbReference>
<sequence length="368" mass="41927">MSATKTLAKIKELQQIDGNSSCTDCGSDDVSWAVMNHGFFICVNCAGIHRGLGVHHSQVRSTELDIKCWNDTILGEFRKKGNSKARRTFEKDVPSYYLTPYDCTSDLVRKHWIETKYVAQSFTEDKPSMVKVRMPERAMVGWLNKCNDSGKWQRRYVVLYRDKLSYFADSATSLPKGSIPLPNTKVTIPDRQRGEGAKAPPFDRFKFTVKTQDRTFTFAPDSVDKLFDWVHAVRRSSIFYGESKFKQLPQVNETKKEYQALGSNVQFQGVLGKQGGSFMTWKTRWCVLSGHVLYYFKSSNTPKPGDSCAGSIPIVMCDVREADEKMNKKSNCFCLHTTDRTFFFQVRPILTTPPSWNPKSHAMIHVGL</sequence>
<dbReference type="InterPro" id="IPR052589">
    <property type="entry name" value="Arf-GAP_dual-PH_domain"/>
</dbReference>
<dbReference type="InterPro" id="IPR037278">
    <property type="entry name" value="ARFGAP/RecO"/>
</dbReference>
<dbReference type="GO" id="GO:0008270">
    <property type="term" value="F:zinc ion binding"/>
    <property type="evidence" value="ECO:0007669"/>
    <property type="project" value="UniProtKB-KW"/>
</dbReference>
<keyword evidence="1" id="KW-0479">Metal-binding</keyword>
<organism evidence="4">
    <name type="scientific">Lotharella globosa</name>
    <dbReference type="NCBI Taxonomy" id="91324"/>
    <lineage>
        <taxon>Eukaryota</taxon>
        <taxon>Sar</taxon>
        <taxon>Rhizaria</taxon>
        <taxon>Cercozoa</taxon>
        <taxon>Chlorarachniophyceae</taxon>
        <taxon>Lotharella</taxon>
    </lineage>
</organism>
<evidence type="ECO:0000259" key="2">
    <source>
        <dbReference type="PROSITE" id="PS50003"/>
    </source>
</evidence>
<dbReference type="PRINTS" id="PR00405">
    <property type="entry name" value="REVINTRACTNG"/>
</dbReference>
<feature type="domain" description="Arf-GAP" evidence="3">
    <location>
        <begin position="7"/>
        <end position="130"/>
    </location>
</feature>
<evidence type="ECO:0000259" key="3">
    <source>
        <dbReference type="PROSITE" id="PS50115"/>
    </source>
</evidence>
<dbReference type="Gene3D" id="1.10.220.150">
    <property type="entry name" value="Arf GTPase activating protein"/>
    <property type="match status" value="1"/>
</dbReference>
<dbReference type="InterPro" id="IPR038508">
    <property type="entry name" value="ArfGAP_dom_sf"/>
</dbReference>
<accession>A0A7S4DJ62</accession>
<dbReference type="GO" id="GO:0005547">
    <property type="term" value="F:phosphatidylinositol-3,4,5-trisphosphate binding"/>
    <property type="evidence" value="ECO:0007669"/>
    <property type="project" value="TreeGrafter"/>
</dbReference>
<dbReference type="AlphaFoldDB" id="A0A7S4DJ62"/>
<dbReference type="EMBL" id="HBIV01007245">
    <property type="protein sequence ID" value="CAE0652121.1"/>
    <property type="molecule type" value="Transcribed_RNA"/>
</dbReference>
<dbReference type="GO" id="GO:0005096">
    <property type="term" value="F:GTPase activator activity"/>
    <property type="evidence" value="ECO:0007669"/>
    <property type="project" value="InterPro"/>
</dbReference>
<protein>
    <submittedName>
        <fullName evidence="4">Uncharacterized protein</fullName>
    </submittedName>
</protein>
<dbReference type="InterPro" id="IPR011993">
    <property type="entry name" value="PH-like_dom_sf"/>
</dbReference>
<evidence type="ECO:0000256" key="1">
    <source>
        <dbReference type="PROSITE-ProRule" id="PRU00288"/>
    </source>
</evidence>
<dbReference type="PROSITE" id="PS50115">
    <property type="entry name" value="ARFGAP"/>
    <property type="match status" value="1"/>
</dbReference>
<feature type="domain" description="PH" evidence="2">
    <location>
        <begin position="264"/>
        <end position="365"/>
    </location>
</feature>
<gene>
    <name evidence="4" type="ORF">LGLO00237_LOCUS5363</name>
</gene>
<dbReference type="PANTHER" id="PTHR46021">
    <property type="entry name" value="ARF-GAP WITH DUAL PH DOMAIN-CONTAINING PROTEIN 1-LIKE PROTEIN"/>
    <property type="match status" value="1"/>
</dbReference>
<keyword evidence="1" id="KW-0863">Zinc-finger</keyword>
<dbReference type="PROSITE" id="PS50003">
    <property type="entry name" value="PH_DOMAIN"/>
    <property type="match status" value="2"/>
</dbReference>
<dbReference type="SMART" id="SM00233">
    <property type="entry name" value="PH"/>
    <property type="match status" value="2"/>
</dbReference>
<dbReference type="CDD" id="cd08204">
    <property type="entry name" value="ArfGap"/>
    <property type="match status" value="1"/>
</dbReference>
<dbReference type="GO" id="GO:0005737">
    <property type="term" value="C:cytoplasm"/>
    <property type="evidence" value="ECO:0007669"/>
    <property type="project" value="TreeGrafter"/>
</dbReference>
<feature type="domain" description="PH" evidence="2">
    <location>
        <begin position="136"/>
        <end position="238"/>
    </location>
</feature>
<dbReference type="SUPFAM" id="SSF50729">
    <property type="entry name" value="PH domain-like"/>
    <property type="match status" value="2"/>
</dbReference>
<dbReference type="InterPro" id="IPR001849">
    <property type="entry name" value="PH_domain"/>
</dbReference>